<evidence type="ECO:0000256" key="1">
    <source>
        <dbReference type="ARBA" id="ARBA00004651"/>
    </source>
</evidence>
<dbReference type="Pfam" id="PF07690">
    <property type="entry name" value="MFS_1"/>
    <property type="match status" value="1"/>
</dbReference>
<organism evidence="10 11">
    <name type="scientific">Luedemannella helvata</name>
    <dbReference type="NCBI Taxonomy" id="349315"/>
    <lineage>
        <taxon>Bacteria</taxon>
        <taxon>Bacillati</taxon>
        <taxon>Actinomycetota</taxon>
        <taxon>Actinomycetes</taxon>
        <taxon>Micromonosporales</taxon>
        <taxon>Micromonosporaceae</taxon>
        <taxon>Luedemannella</taxon>
    </lineage>
</organism>
<keyword evidence="4 8" id="KW-0812">Transmembrane</keyword>
<keyword evidence="2" id="KW-0813">Transport</keyword>
<dbReference type="InterPro" id="IPR036259">
    <property type="entry name" value="MFS_trans_sf"/>
</dbReference>
<feature type="transmembrane region" description="Helical" evidence="8">
    <location>
        <begin position="163"/>
        <end position="187"/>
    </location>
</feature>
<keyword evidence="3" id="KW-1003">Cell membrane</keyword>
<reference evidence="10 11" key="1">
    <citation type="journal article" date="2019" name="Int. J. Syst. Evol. Microbiol.">
        <title>The Global Catalogue of Microorganisms (GCM) 10K type strain sequencing project: providing services to taxonomists for standard genome sequencing and annotation.</title>
        <authorList>
            <consortium name="The Broad Institute Genomics Platform"/>
            <consortium name="The Broad Institute Genome Sequencing Center for Infectious Disease"/>
            <person name="Wu L."/>
            <person name="Ma J."/>
        </authorList>
    </citation>
    <scope>NUCLEOTIDE SEQUENCE [LARGE SCALE GENOMIC DNA]</scope>
    <source>
        <strain evidence="10 11">JCM 13249</strain>
    </source>
</reference>
<keyword evidence="11" id="KW-1185">Reference proteome</keyword>
<feature type="transmembrane region" description="Helical" evidence="8">
    <location>
        <begin position="50"/>
        <end position="67"/>
    </location>
</feature>
<accession>A0ABN2L003</accession>
<dbReference type="SUPFAM" id="SSF103473">
    <property type="entry name" value="MFS general substrate transporter"/>
    <property type="match status" value="1"/>
</dbReference>
<evidence type="ECO:0000256" key="4">
    <source>
        <dbReference type="ARBA" id="ARBA00022692"/>
    </source>
</evidence>
<sequence>MDTTRATRREWLGLAVLALPTLLLSLDVSVLYLALPHLSADLGADATQQLWILDIYSFLLAGFLVTMGTLGDRIGRRRLLLIGAVAFGLVSVLAAYADSPATLIAARALLGVAGATLMPSTMALIRNMFRDPAQMATAIGIWLACFMGGMAIGPLVGGALLSTFWWGSAFLLGVPFMVLLVVAGPALLPEYRDPGAGRLDLVSVGLSLAAILPVIYGLKEFARGGWAAGPAVAVAVGLVAGVTFVRRQRRLASPLLDVRLFADRFFSSALGIGLALGVIMAGVSLTATLFTQTVRGLTPLEAGLCLLPQSLAMAAGMMLSPALARRVRPAYLMAGGLIVAAGGLFLQTLAGTDGGLVAVIAGMTLASVGITPTMTLSMNLILGSAPPEKAGSAASLSETSGEFGVAVGVATLGTLAAVAYRADLAVPAGTPVAVEQAARQGITDALVAAQGLGGPLGADLIDAARSAFTSGVVTVAAVGGVLFVGLAALAAVAFRGVPPTGAEPEVGESPERQLASATA</sequence>
<dbReference type="PRINTS" id="PR01035">
    <property type="entry name" value="TCRTETA"/>
</dbReference>
<dbReference type="CDD" id="cd17321">
    <property type="entry name" value="MFS_MMR_MDR_like"/>
    <property type="match status" value="1"/>
</dbReference>
<dbReference type="RefSeq" id="WP_344086289.1">
    <property type="nucleotide sequence ID" value="NZ_BAAALS010000029.1"/>
</dbReference>
<evidence type="ECO:0000256" key="7">
    <source>
        <dbReference type="SAM" id="MobiDB-lite"/>
    </source>
</evidence>
<dbReference type="PANTHER" id="PTHR42718">
    <property type="entry name" value="MAJOR FACILITATOR SUPERFAMILY MULTIDRUG TRANSPORTER MFSC"/>
    <property type="match status" value="1"/>
</dbReference>
<evidence type="ECO:0000256" key="8">
    <source>
        <dbReference type="SAM" id="Phobius"/>
    </source>
</evidence>
<feature type="transmembrane region" description="Helical" evidence="8">
    <location>
        <begin position="199"/>
        <end position="218"/>
    </location>
</feature>
<dbReference type="InterPro" id="IPR001958">
    <property type="entry name" value="Tet-R_TetA/multi-R_MdtG-like"/>
</dbReference>
<name>A0ABN2L003_9ACTN</name>
<dbReference type="EMBL" id="BAAALS010000029">
    <property type="protein sequence ID" value="GAA1770848.1"/>
    <property type="molecule type" value="Genomic_DNA"/>
</dbReference>
<dbReference type="PANTHER" id="PTHR42718:SF47">
    <property type="entry name" value="METHYL VIOLOGEN RESISTANCE PROTEIN SMVA"/>
    <property type="match status" value="1"/>
</dbReference>
<evidence type="ECO:0000256" key="2">
    <source>
        <dbReference type="ARBA" id="ARBA00022448"/>
    </source>
</evidence>
<dbReference type="PROSITE" id="PS50850">
    <property type="entry name" value="MFS"/>
    <property type="match status" value="1"/>
</dbReference>
<evidence type="ECO:0000313" key="11">
    <source>
        <dbReference type="Proteomes" id="UP001500655"/>
    </source>
</evidence>
<feature type="transmembrane region" description="Helical" evidence="8">
    <location>
        <begin position="296"/>
        <end position="319"/>
    </location>
</feature>
<evidence type="ECO:0000259" key="9">
    <source>
        <dbReference type="PROSITE" id="PS50850"/>
    </source>
</evidence>
<feature type="region of interest" description="Disordered" evidence="7">
    <location>
        <begin position="500"/>
        <end position="519"/>
    </location>
</feature>
<feature type="domain" description="Major facilitator superfamily (MFS) profile" evidence="9">
    <location>
        <begin position="13"/>
        <end position="497"/>
    </location>
</feature>
<dbReference type="InterPro" id="IPR011701">
    <property type="entry name" value="MFS"/>
</dbReference>
<evidence type="ECO:0000256" key="5">
    <source>
        <dbReference type="ARBA" id="ARBA00022989"/>
    </source>
</evidence>
<feature type="transmembrane region" description="Helical" evidence="8">
    <location>
        <begin position="12"/>
        <end position="35"/>
    </location>
</feature>
<evidence type="ECO:0000313" key="10">
    <source>
        <dbReference type="EMBL" id="GAA1770848.1"/>
    </source>
</evidence>
<feature type="transmembrane region" description="Helical" evidence="8">
    <location>
        <begin position="356"/>
        <end position="382"/>
    </location>
</feature>
<protein>
    <submittedName>
        <fullName evidence="10">MFS transporter</fullName>
    </submittedName>
</protein>
<feature type="transmembrane region" description="Helical" evidence="8">
    <location>
        <begin position="224"/>
        <end position="245"/>
    </location>
</feature>
<feature type="transmembrane region" description="Helical" evidence="8">
    <location>
        <begin position="79"/>
        <end position="97"/>
    </location>
</feature>
<feature type="transmembrane region" description="Helical" evidence="8">
    <location>
        <begin position="472"/>
        <end position="494"/>
    </location>
</feature>
<keyword evidence="5 8" id="KW-1133">Transmembrane helix</keyword>
<dbReference type="Proteomes" id="UP001500655">
    <property type="component" value="Unassembled WGS sequence"/>
</dbReference>
<evidence type="ECO:0000256" key="6">
    <source>
        <dbReference type="ARBA" id="ARBA00023136"/>
    </source>
</evidence>
<dbReference type="Gene3D" id="1.20.1250.20">
    <property type="entry name" value="MFS general substrate transporter like domains"/>
    <property type="match status" value="1"/>
</dbReference>
<comment type="subcellular location">
    <subcellularLocation>
        <location evidence="1">Cell membrane</location>
        <topology evidence="1">Multi-pass membrane protein</topology>
    </subcellularLocation>
</comment>
<feature type="transmembrane region" description="Helical" evidence="8">
    <location>
        <begin position="103"/>
        <end position="125"/>
    </location>
</feature>
<dbReference type="InterPro" id="IPR020846">
    <property type="entry name" value="MFS_dom"/>
</dbReference>
<proteinExistence type="predicted"/>
<gene>
    <name evidence="10" type="ORF">GCM10009681_47880</name>
</gene>
<feature type="transmembrane region" description="Helical" evidence="8">
    <location>
        <begin position="331"/>
        <end position="350"/>
    </location>
</feature>
<keyword evidence="6 8" id="KW-0472">Membrane</keyword>
<feature type="transmembrane region" description="Helical" evidence="8">
    <location>
        <begin position="265"/>
        <end position="290"/>
    </location>
</feature>
<feature type="transmembrane region" description="Helical" evidence="8">
    <location>
        <begin position="137"/>
        <end position="157"/>
    </location>
</feature>
<evidence type="ECO:0000256" key="3">
    <source>
        <dbReference type="ARBA" id="ARBA00022475"/>
    </source>
</evidence>
<comment type="caution">
    <text evidence="10">The sequence shown here is derived from an EMBL/GenBank/DDBJ whole genome shotgun (WGS) entry which is preliminary data.</text>
</comment>